<keyword evidence="1" id="KW-0472">Membrane</keyword>
<evidence type="ECO:0000313" key="3">
    <source>
        <dbReference type="Proteomes" id="UP000057737"/>
    </source>
</evidence>
<protein>
    <submittedName>
        <fullName evidence="2">Hydrogenase</fullName>
    </submittedName>
</protein>
<gene>
    <name evidence="2" type="ORF">AS156_13675</name>
</gene>
<proteinExistence type="predicted"/>
<reference evidence="2 3" key="1">
    <citation type="submission" date="2015-11" db="EMBL/GenBank/DDBJ databases">
        <title>Draft Genome Sequence of the Strain BR 10303 (Bradyrhizobium sp.) isolated from nodules of Centrolobium paraense.</title>
        <authorList>
            <person name="Zelli J.E."/>
            <person name="Simoes-Araujo J.L."/>
            <person name="Barauna A.C."/>
            <person name="Silva K."/>
        </authorList>
    </citation>
    <scope>NUCLEOTIDE SEQUENCE [LARGE SCALE GENOMIC DNA]</scope>
    <source>
        <strain evidence="2 3">BR 10303</strain>
    </source>
</reference>
<dbReference type="OrthoDB" id="7619962at2"/>
<sequence>MEGKKRQLLWHGMALFFLGLMTGLVEQKFTNVRMGLAAHLEGVMNGTFLLALGAIWNEVSLTPRTKAAAYWAVLAGTYGNWAVTTLAAILGTAALSPISAAGRGAPAWQEALVTGGFVAIGSAIITASVLVLWGLRSPAAPKPLPR</sequence>
<accession>A0A120FKL7</accession>
<dbReference type="InterPro" id="IPR058965">
    <property type="entry name" value="SOI/HabA-like"/>
</dbReference>
<dbReference type="Pfam" id="PF26512">
    <property type="entry name" value="SOI"/>
    <property type="match status" value="1"/>
</dbReference>
<dbReference type="EMBL" id="LNCU01000092">
    <property type="protein sequence ID" value="KWV50885.1"/>
    <property type="molecule type" value="Genomic_DNA"/>
</dbReference>
<feature type="transmembrane region" description="Helical" evidence="1">
    <location>
        <begin position="7"/>
        <end position="25"/>
    </location>
</feature>
<evidence type="ECO:0000313" key="2">
    <source>
        <dbReference type="EMBL" id="KWV50885.1"/>
    </source>
</evidence>
<name>A0A120FKL7_9BRAD</name>
<feature type="transmembrane region" description="Helical" evidence="1">
    <location>
        <begin position="68"/>
        <end position="91"/>
    </location>
</feature>
<organism evidence="2 3">
    <name type="scientific">Bradyrhizobium macuxiense</name>
    <dbReference type="NCBI Taxonomy" id="1755647"/>
    <lineage>
        <taxon>Bacteria</taxon>
        <taxon>Pseudomonadati</taxon>
        <taxon>Pseudomonadota</taxon>
        <taxon>Alphaproteobacteria</taxon>
        <taxon>Hyphomicrobiales</taxon>
        <taxon>Nitrobacteraceae</taxon>
        <taxon>Bradyrhizobium</taxon>
    </lineage>
</organism>
<keyword evidence="1" id="KW-1133">Transmembrane helix</keyword>
<feature type="transmembrane region" description="Helical" evidence="1">
    <location>
        <begin position="37"/>
        <end position="56"/>
    </location>
</feature>
<keyword evidence="1" id="KW-0812">Transmembrane</keyword>
<dbReference type="Proteomes" id="UP000057737">
    <property type="component" value="Unassembled WGS sequence"/>
</dbReference>
<feature type="transmembrane region" description="Helical" evidence="1">
    <location>
        <begin position="111"/>
        <end position="135"/>
    </location>
</feature>
<dbReference type="RefSeq" id="WP_066511337.1">
    <property type="nucleotide sequence ID" value="NZ_LNCU01000092.1"/>
</dbReference>
<evidence type="ECO:0000256" key="1">
    <source>
        <dbReference type="SAM" id="Phobius"/>
    </source>
</evidence>
<comment type="caution">
    <text evidence="2">The sequence shown here is derived from an EMBL/GenBank/DDBJ whole genome shotgun (WGS) entry which is preliminary data.</text>
</comment>
<keyword evidence="3" id="KW-1185">Reference proteome</keyword>
<dbReference type="AlphaFoldDB" id="A0A120FKL7"/>